<dbReference type="SMART" id="SM00422">
    <property type="entry name" value="HTH_MERR"/>
    <property type="match status" value="1"/>
</dbReference>
<evidence type="ECO:0000313" key="9">
    <source>
        <dbReference type="Proteomes" id="UP000095765"/>
    </source>
</evidence>
<dbReference type="RefSeq" id="WP_055246220.1">
    <property type="nucleotide sequence ID" value="NZ_CABIWA010000037.1"/>
</dbReference>
<keyword evidence="2" id="KW-0805">Transcription regulation</keyword>
<reference evidence="7" key="3">
    <citation type="journal article" date="2018" name="BMC Genomics">
        <title>Whole genome sequencing and function prediction of 133 gut anaerobes isolated from chicken caecum in pure cultures.</title>
        <authorList>
            <person name="Medvecky M."/>
            <person name="Cejkova D."/>
            <person name="Polansky O."/>
            <person name="Karasova D."/>
            <person name="Kubasova T."/>
            <person name="Cizek A."/>
            <person name="Rychlik I."/>
        </authorList>
    </citation>
    <scope>NUCLEOTIDE SEQUENCE</scope>
    <source>
        <strain evidence="7">An175</strain>
    </source>
</reference>
<dbReference type="SUPFAM" id="SSF46955">
    <property type="entry name" value="Putative DNA-binding domain"/>
    <property type="match status" value="1"/>
</dbReference>
<evidence type="ECO:0000256" key="1">
    <source>
        <dbReference type="ARBA" id="ARBA00022491"/>
    </source>
</evidence>
<keyword evidence="1" id="KW-0678">Repressor</keyword>
<dbReference type="PROSITE" id="PS50937">
    <property type="entry name" value="HTH_MERR_2"/>
    <property type="match status" value="1"/>
</dbReference>
<name>A0A174V054_9FIRM</name>
<dbReference type="OrthoDB" id="9773308at2"/>
<evidence type="ECO:0000259" key="5">
    <source>
        <dbReference type="PROSITE" id="PS50937"/>
    </source>
</evidence>
<reference evidence="6 9" key="1">
    <citation type="submission" date="2015-09" db="EMBL/GenBank/DDBJ databases">
        <authorList>
            <consortium name="Pathogen Informatics"/>
        </authorList>
    </citation>
    <scope>NUCLEOTIDE SEQUENCE [LARGE SCALE GENOMIC DNA]</scope>
    <source>
        <strain evidence="6 9">2789STDY5834939</strain>
    </source>
</reference>
<dbReference type="PANTHER" id="PTHR30204">
    <property type="entry name" value="REDOX-CYCLING DRUG-SENSING TRANSCRIPTIONAL ACTIVATOR SOXR"/>
    <property type="match status" value="1"/>
</dbReference>
<gene>
    <name evidence="6" type="primary">bmrR_4</name>
    <name evidence="7" type="ORF">B5F11_17540</name>
    <name evidence="8" type="ORF">DXC40_12540</name>
    <name evidence="6" type="ORF">ERS852551_03725</name>
</gene>
<proteinExistence type="predicted"/>
<dbReference type="GO" id="GO:0003677">
    <property type="term" value="F:DNA binding"/>
    <property type="evidence" value="ECO:0007669"/>
    <property type="project" value="UniProtKB-KW"/>
</dbReference>
<protein>
    <submittedName>
        <fullName evidence="8">MerR family transcriptional regulator</fullName>
    </submittedName>
    <submittedName>
        <fullName evidence="6">Multidrug-efflux transporter 1 regulator</fullName>
    </submittedName>
</protein>
<dbReference type="EMBL" id="NFKP01000030">
    <property type="protein sequence ID" value="OUP67610.1"/>
    <property type="molecule type" value="Genomic_DNA"/>
</dbReference>
<feature type="domain" description="HTH merR-type" evidence="5">
    <location>
        <begin position="7"/>
        <end position="77"/>
    </location>
</feature>
<keyword evidence="3" id="KW-0238">DNA-binding</keyword>
<dbReference type="EMBL" id="CZBE01000048">
    <property type="protein sequence ID" value="CUQ25518.1"/>
    <property type="molecule type" value="Genomic_DNA"/>
</dbReference>
<dbReference type="PANTHER" id="PTHR30204:SF69">
    <property type="entry name" value="MERR-FAMILY TRANSCRIPTIONAL REGULATOR"/>
    <property type="match status" value="1"/>
</dbReference>
<evidence type="ECO:0000256" key="2">
    <source>
        <dbReference type="ARBA" id="ARBA00023015"/>
    </source>
</evidence>
<reference evidence="8 11" key="4">
    <citation type="submission" date="2018-08" db="EMBL/GenBank/DDBJ databases">
        <title>A genome reference for cultivated species of the human gut microbiota.</title>
        <authorList>
            <person name="Zou Y."/>
            <person name="Xue W."/>
            <person name="Luo G."/>
        </authorList>
    </citation>
    <scope>NUCLEOTIDE SEQUENCE [LARGE SCALE GENOMIC DNA]</scope>
    <source>
        <strain evidence="8 11">TF05-12AC</strain>
    </source>
</reference>
<evidence type="ECO:0000256" key="4">
    <source>
        <dbReference type="ARBA" id="ARBA00023163"/>
    </source>
</evidence>
<evidence type="ECO:0000313" key="7">
    <source>
        <dbReference type="EMBL" id="OUP67610.1"/>
    </source>
</evidence>
<accession>A0A174V054</accession>
<dbReference type="Pfam" id="PF13411">
    <property type="entry name" value="MerR_1"/>
    <property type="match status" value="1"/>
</dbReference>
<dbReference type="Proteomes" id="UP000260828">
    <property type="component" value="Unassembled WGS sequence"/>
</dbReference>
<dbReference type="PROSITE" id="PS00552">
    <property type="entry name" value="HTH_MERR_1"/>
    <property type="match status" value="1"/>
</dbReference>
<dbReference type="Gene3D" id="1.10.1660.10">
    <property type="match status" value="1"/>
</dbReference>
<evidence type="ECO:0000313" key="10">
    <source>
        <dbReference type="Proteomes" id="UP000196386"/>
    </source>
</evidence>
<evidence type="ECO:0000313" key="6">
    <source>
        <dbReference type="EMBL" id="CUQ25518.1"/>
    </source>
</evidence>
<dbReference type="Proteomes" id="UP000196386">
    <property type="component" value="Unassembled WGS sequence"/>
</dbReference>
<dbReference type="InterPro" id="IPR000551">
    <property type="entry name" value="MerR-type_HTH_dom"/>
</dbReference>
<dbReference type="GO" id="GO:0003700">
    <property type="term" value="F:DNA-binding transcription factor activity"/>
    <property type="evidence" value="ECO:0007669"/>
    <property type="project" value="InterPro"/>
</dbReference>
<evidence type="ECO:0000313" key="11">
    <source>
        <dbReference type="Proteomes" id="UP000260828"/>
    </source>
</evidence>
<organism evidence="6 9">
    <name type="scientific">Anaerotruncus colihominis</name>
    <dbReference type="NCBI Taxonomy" id="169435"/>
    <lineage>
        <taxon>Bacteria</taxon>
        <taxon>Bacillati</taxon>
        <taxon>Bacillota</taxon>
        <taxon>Clostridia</taxon>
        <taxon>Eubacteriales</taxon>
        <taxon>Oscillospiraceae</taxon>
        <taxon>Anaerotruncus</taxon>
    </lineage>
</organism>
<dbReference type="AlphaFoldDB" id="A0A174V054"/>
<dbReference type="InterPro" id="IPR009061">
    <property type="entry name" value="DNA-bd_dom_put_sf"/>
</dbReference>
<dbReference type="Proteomes" id="UP000095765">
    <property type="component" value="Unassembled WGS sequence"/>
</dbReference>
<dbReference type="InterPro" id="IPR047057">
    <property type="entry name" value="MerR_fam"/>
</dbReference>
<reference evidence="10" key="2">
    <citation type="submission" date="2017-04" db="EMBL/GenBank/DDBJ databases">
        <title>Function of individual gut microbiota members based on whole genome sequencing of pure cultures obtained from chicken caecum.</title>
        <authorList>
            <person name="Medvecky M."/>
            <person name="Cejkova D."/>
            <person name="Polansky O."/>
            <person name="Karasova D."/>
            <person name="Kubasova T."/>
            <person name="Cizek A."/>
            <person name="Rychlik I."/>
        </authorList>
    </citation>
    <scope>NUCLEOTIDE SEQUENCE [LARGE SCALE GENOMIC DNA]</scope>
    <source>
        <strain evidence="10">An175</strain>
    </source>
</reference>
<evidence type="ECO:0000313" key="8">
    <source>
        <dbReference type="EMBL" id="RGE66603.1"/>
    </source>
</evidence>
<sequence>MKGRKKRYTIGEVAALLNISPQTLRFYDKSGVVAPGCTDQKTGYRYYNYDQIGYISRVKYLQQFGFSLDEIREALASNNTHKFKAFLQSRRQILQAESERIKGLLGDLDWYIGYYSYLEEHDYNGLPYRQTEPERYLLAEPLYPGEDIYGTAGKRLTQTQRSPLFADAHFLRGHGYLLDFDALMSGKIVPTHYFVYLRHQMPHDHPHLMTIPAGAYLCIQARILSEPFDNTILCRYFKNRPSSQFVLANEYEDNFTNFQDCIYEIQIQSCPGT</sequence>
<keyword evidence="4" id="KW-0804">Transcription</keyword>
<evidence type="ECO:0000256" key="3">
    <source>
        <dbReference type="ARBA" id="ARBA00023125"/>
    </source>
</evidence>
<dbReference type="EMBL" id="QVME01000007">
    <property type="protein sequence ID" value="RGE66603.1"/>
    <property type="molecule type" value="Genomic_DNA"/>
</dbReference>
<dbReference type="CDD" id="cd01107">
    <property type="entry name" value="HTH_BmrR"/>
    <property type="match status" value="1"/>
</dbReference>